<dbReference type="AlphaFoldDB" id="A0AAC9WHC3"/>
<sequence length="303" mass="35302">MNCLVIGYGSIGQRHTKILKELGCRVAVLSQREIDFSPNYSSLSKALVQEKPAYIVVANETSKHYATLTEIATYDFKGIVLVEKPLFHIPQEIPRNNFQQGYVGYNLRFHPILQKLFKVIKEEAPLYAQIYVGQYLPNWRPKRDYRRSYSAKKNEGGGVLLDLSHELDYLRWFFDDWHSMVAMGGKYSSLQIDSEDLYNLMLVMKRCPIVQVHVNYLDRMHRREMMVITDNYTIKADLVQQTLQINEELIKYNLDRDTTYFMQHKAIISGGSPNLCRFTEGLKVLEMINAAETSAKERKWINK</sequence>
<dbReference type="Pfam" id="PF22725">
    <property type="entry name" value="GFO_IDH_MocA_C3"/>
    <property type="match status" value="1"/>
</dbReference>
<reference evidence="4 6" key="2">
    <citation type="submission" date="2017-03" db="EMBL/GenBank/DDBJ databases">
        <title>Complete sequence of Clostridium formicaceticum DSM 92.</title>
        <authorList>
            <person name="Poehlein A."/>
            <person name="Karl M."/>
            <person name="Bengelsdorf F.R."/>
            <person name="Duerre P."/>
            <person name="Daniel R."/>
        </authorList>
    </citation>
    <scope>NUCLEOTIDE SEQUENCE [LARGE SCALE GENOMIC DNA]</scope>
    <source>
        <strain evidence="4 6">DSM 92</strain>
    </source>
</reference>
<evidence type="ECO:0000313" key="3">
    <source>
        <dbReference type="EMBL" id="AOY78160.1"/>
    </source>
</evidence>
<evidence type="ECO:0000313" key="6">
    <source>
        <dbReference type="Proteomes" id="UP000192478"/>
    </source>
</evidence>
<organism evidence="4 6">
    <name type="scientific">Clostridium formicaceticum</name>
    <dbReference type="NCBI Taxonomy" id="1497"/>
    <lineage>
        <taxon>Bacteria</taxon>
        <taxon>Bacillati</taxon>
        <taxon>Bacillota</taxon>
        <taxon>Clostridia</taxon>
        <taxon>Eubacteriales</taxon>
        <taxon>Clostridiaceae</taxon>
        <taxon>Clostridium</taxon>
    </lineage>
</organism>
<evidence type="ECO:0000259" key="2">
    <source>
        <dbReference type="Pfam" id="PF22725"/>
    </source>
</evidence>
<keyword evidence="5" id="KW-1185">Reference proteome</keyword>
<dbReference type="RefSeq" id="WP_070972832.1">
    <property type="nucleotide sequence ID" value="NZ_CP017603.1"/>
</dbReference>
<dbReference type="Proteomes" id="UP000177894">
    <property type="component" value="Chromosome"/>
</dbReference>
<evidence type="ECO:0000259" key="1">
    <source>
        <dbReference type="Pfam" id="PF01408"/>
    </source>
</evidence>
<dbReference type="PANTHER" id="PTHR43249">
    <property type="entry name" value="UDP-N-ACETYL-2-AMINO-2-DEOXY-D-GLUCURONATE OXIDASE"/>
    <property type="match status" value="1"/>
</dbReference>
<dbReference type="InterPro" id="IPR000683">
    <property type="entry name" value="Gfo/Idh/MocA-like_OxRdtase_N"/>
</dbReference>
<reference evidence="3 5" key="1">
    <citation type="submission" date="2016-10" db="EMBL/GenBank/DDBJ databases">
        <title>Complete Genome Sequence of Acetogen Clostridium formicoaceticum ATCC 27076.</title>
        <authorList>
            <person name="Bao T."/>
            <person name="Cheng C."/>
            <person name="Zhao J."/>
            <person name="Yang S.-T."/>
            <person name="Wang J."/>
            <person name="Wang M."/>
        </authorList>
    </citation>
    <scope>NUCLEOTIDE SEQUENCE [LARGE SCALE GENOMIC DNA]</scope>
    <source>
        <strain evidence="3 5">ATCC 27076</strain>
    </source>
</reference>
<gene>
    <name evidence="3" type="ORF">BJL90_21215</name>
    <name evidence="4" type="ORF">CLFO_32190</name>
</gene>
<dbReference type="Pfam" id="PF01408">
    <property type="entry name" value="GFO_IDH_MocA"/>
    <property type="match status" value="1"/>
</dbReference>
<accession>A0AAC9WHC3</accession>
<dbReference type="Gene3D" id="3.40.50.720">
    <property type="entry name" value="NAD(P)-binding Rossmann-like Domain"/>
    <property type="match status" value="1"/>
</dbReference>
<dbReference type="SUPFAM" id="SSF51735">
    <property type="entry name" value="NAD(P)-binding Rossmann-fold domains"/>
    <property type="match status" value="1"/>
</dbReference>
<feature type="domain" description="GFO/IDH/MocA-like oxidoreductase" evidence="2">
    <location>
        <begin position="138"/>
        <end position="229"/>
    </location>
</feature>
<protein>
    <submittedName>
        <fullName evidence="3">Oxidoreductase</fullName>
    </submittedName>
</protein>
<name>A0AAC9WHC3_9CLOT</name>
<dbReference type="InterPro" id="IPR036291">
    <property type="entry name" value="NAD(P)-bd_dom_sf"/>
</dbReference>
<dbReference type="GO" id="GO:0000166">
    <property type="term" value="F:nucleotide binding"/>
    <property type="evidence" value="ECO:0007669"/>
    <property type="project" value="InterPro"/>
</dbReference>
<dbReference type="EMBL" id="CP017603">
    <property type="protein sequence ID" value="AOY78160.1"/>
    <property type="molecule type" value="Genomic_DNA"/>
</dbReference>
<dbReference type="SUPFAM" id="SSF55347">
    <property type="entry name" value="Glyceraldehyde-3-phosphate dehydrogenase-like, C-terminal domain"/>
    <property type="match status" value="1"/>
</dbReference>
<dbReference type="EMBL" id="CP020559">
    <property type="protein sequence ID" value="ARE88813.1"/>
    <property type="molecule type" value="Genomic_DNA"/>
</dbReference>
<evidence type="ECO:0000313" key="4">
    <source>
        <dbReference type="EMBL" id="ARE88813.1"/>
    </source>
</evidence>
<dbReference type="InterPro" id="IPR052515">
    <property type="entry name" value="Gfo/Idh/MocA_Oxidoreductase"/>
</dbReference>
<dbReference type="Gene3D" id="3.30.360.10">
    <property type="entry name" value="Dihydrodipicolinate Reductase, domain 2"/>
    <property type="match status" value="1"/>
</dbReference>
<dbReference type="Proteomes" id="UP000192478">
    <property type="component" value="Chromosome"/>
</dbReference>
<dbReference type="PANTHER" id="PTHR43249:SF1">
    <property type="entry name" value="D-GLUCOSIDE 3-DEHYDROGENASE"/>
    <property type="match status" value="1"/>
</dbReference>
<feature type="domain" description="Gfo/Idh/MocA-like oxidoreductase N-terminal" evidence="1">
    <location>
        <begin position="1"/>
        <end position="92"/>
    </location>
</feature>
<evidence type="ECO:0000313" key="5">
    <source>
        <dbReference type="Proteomes" id="UP000177894"/>
    </source>
</evidence>
<dbReference type="KEGG" id="cfm:BJL90_21215"/>
<proteinExistence type="predicted"/>
<dbReference type="InterPro" id="IPR055170">
    <property type="entry name" value="GFO_IDH_MocA-like_dom"/>
</dbReference>